<dbReference type="HOGENOM" id="CLU_157410_0_0_1"/>
<dbReference type="Proteomes" id="UP000002866">
    <property type="component" value="Chromosome 1"/>
</dbReference>
<dbReference type="EMBL" id="HE806316">
    <property type="protein sequence ID" value="CCH58599.1"/>
    <property type="molecule type" value="Genomic_DNA"/>
</dbReference>
<dbReference type="eggNOG" id="ENOG502S4GP">
    <property type="taxonomic scope" value="Eukaryota"/>
</dbReference>
<dbReference type="InParanoid" id="I2GWU7"/>
<proteinExistence type="predicted"/>
<name>I2GWU7_HENB6</name>
<dbReference type="AlphaFoldDB" id="I2GWU7"/>
<dbReference type="Pfam" id="PF17330">
    <property type="entry name" value="SWC7"/>
    <property type="match status" value="1"/>
</dbReference>
<organism evidence="2 3">
    <name type="scientific">Henningerozyma blattae (strain ATCC 34711 / CBS 6284 / DSM 70876 / NBRC 10599 / NRRL Y-10934 / UCD 77-7)</name>
    <name type="common">Yeast</name>
    <name type="synonym">Tetrapisispora blattae</name>
    <dbReference type="NCBI Taxonomy" id="1071380"/>
    <lineage>
        <taxon>Eukaryota</taxon>
        <taxon>Fungi</taxon>
        <taxon>Dikarya</taxon>
        <taxon>Ascomycota</taxon>
        <taxon>Saccharomycotina</taxon>
        <taxon>Saccharomycetes</taxon>
        <taxon>Saccharomycetales</taxon>
        <taxon>Saccharomycetaceae</taxon>
        <taxon>Henningerozyma</taxon>
    </lineage>
</organism>
<evidence type="ECO:0000313" key="3">
    <source>
        <dbReference type="Proteomes" id="UP000002866"/>
    </source>
</evidence>
<dbReference type="KEGG" id="tbl:TBLA_0A08090"/>
<dbReference type="OrthoDB" id="4067990at2759"/>
<evidence type="ECO:0000256" key="1">
    <source>
        <dbReference type="SAM" id="SignalP"/>
    </source>
</evidence>
<dbReference type="GO" id="GO:0000812">
    <property type="term" value="C:Swr1 complex"/>
    <property type="evidence" value="ECO:0007669"/>
    <property type="project" value="EnsemblFungi"/>
</dbReference>
<dbReference type="RefSeq" id="XP_004178118.1">
    <property type="nucleotide sequence ID" value="XM_004178070.1"/>
</dbReference>
<dbReference type="InterPro" id="IPR020195">
    <property type="entry name" value="SWR1_Swc7"/>
</dbReference>
<sequence length="147" mass="17262">MVLQYSSNVILLLLQLILYHQESLSHRNKKLRLPNLLVDPIIDEAILNEFKNHTLVKVYAPELCKIQLRSLRMLVKEIFSVGFNIEENEDNINGNVKQENVSYSDSNQKQDTIINVITLANFYYDKRITEIEKRLPEIRDEMQETLS</sequence>
<evidence type="ECO:0000313" key="2">
    <source>
        <dbReference type="EMBL" id="CCH58599.1"/>
    </source>
</evidence>
<feature type="chain" id="PRO_5003658871" evidence="1">
    <location>
        <begin position="26"/>
        <end position="147"/>
    </location>
</feature>
<dbReference type="OMA" id="TLANHYY"/>
<accession>I2GWU7</accession>
<dbReference type="STRING" id="1071380.I2GWU7"/>
<dbReference type="GeneID" id="14493509"/>
<gene>
    <name evidence="2" type="primary">TBLA0A08090</name>
    <name evidence="2" type="ORF">TBLA_0A08090</name>
</gene>
<keyword evidence="3" id="KW-1185">Reference proteome</keyword>
<protein>
    <submittedName>
        <fullName evidence="2">Uncharacterized protein</fullName>
    </submittedName>
</protein>
<dbReference type="GO" id="GO:0006338">
    <property type="term" value="P:chromatin remodeling"/>
    <property type="evidence" value="ECO:0007669"/>
    <property type="project" value="EnsemblFungi"/>
</dbReference>
<keyword evidence="1" id="KW-0732">Signal</keyword>
<feature type="signal peptide" evidence="1">
    <location>
        <begin position="1"/>
        <end position="25"/>
    </location>
</feature>
<dbReference type="FunCoup" id="I2GWU7">
    <property type="interactions" value="79"/>
</dbReference>
<reference evidence="2 3" key="1">
    <citation type="journal article" date="2011" name="Proc. Natl. Acad. Sci. U.S.A.">
        <title>Evolutionary erosion of yeast sex chromosomes by mating-type switching accidents.</title>
        <authorList>
            <person name="Gordon J.L."/>
            <person name="Armisen D."/>
            <person name="Proux-Wera E."/>
            <person name="Oheigeartaigh S.S."/>
            <person name="Byrne K.P."/>
            <person name="Wolfe K.H."/>
        </authorList>
    </citation>
    <scope>NUCLEOTIDE SEQUENCE [LARGE SCALE GENOMIC DNA]</scope>
    <source>
        <strain evidence="3">ATCC 34711 / CBS 6284 / DSM 70876 / NBRC 10599 / NRRL Y-10934 / UCD 77-7</strain>
    </source>
</reference>